<dbReference type="GO" id="GO:0016020">
    <property type="term" value="C:membrane"/>
    <property type="evidence" value="ECO:0007669"/>
    <property type="project" value="InterPro"/>
</dbReference>
<feature type="transmembrane region" description="Helical" evidence="2">
    <location>
        <begin position="186"/>
        <end position="208"/>
    </location>
</feature>
<dbReference type="STRING" id="1202772.A0A1V9Z4S7"/>
<dbReference type="OrthoDB" id="78621at2759"/>
<evidence type="ECO:0000313" key="4">
    <source>
        <dbReference type="EMBL" id="OQR92995.1"/>
    </source>
</evidence>
<name>A0A1V9Z4S7_ACHHY</name>
<organism evidence="4 5">
    <name type="scientific">Achlya hypogyna</name>
    <name type="common">Oomycete</name>
    <name type="synonym">Protoachlya hypogyna</name>
    <dbReference type="NCBI Taxonomy" id="1202772"/>
    <lineage>
        <taxon>Eukaryota</taxon>
        <taxon>Sar</taxon>
        <taxon>Stramenopiles</taxon>
        <taxon>Oomycota</taxon>
        <taxon>Saprolegniomycetes</taxon>
        <taxon>Saprolegniales</taxon>
        <taxon>Achlyaceae</taxon>
        <taxon>Achlya</taxon>
    </lineage>
</organism>
<protein>
    <recommendedName>
        <fullName evidence="3">Potassium channel domain-containing protein</fullName>
    </recommendedName>
</protein>
<dbReference type="PANTHER" id="PTHR10153">
    <property type="entry name" value="SMALL CONDUCTANCE CALCIUM-ACTIVATED POTASSIUM CHANNEL"/>
    <property type="match status" value="1"/>
</dbReference>
<dbReference type="EMBL" id="JNBR01000433">
    <property type="protein sequence ID" value="OQR92995.1"/>
    <property type="molecule type" value="Genomic_DNA"/>
</dbReference>
<accession>A0A1V9Z4S7</accession>
<sequence length="524" mass="59463">MAPAGPQPPAGATTRPKLEARGSARVDGGRLSSVVNLVKRYGKPVIDKVEPRGNFSRFRALESRIGEWRMDAAYRRHNVLMFCTAMLGLVVAIAELQLSWSFNHHVVTTSQVVVDRTLRETIMKSVVSLSTLVLVGQLYKLHSMFAHEKKLVWGPTFQMRYWTTETMLKAAVEFAVLAVHPPPYTGSYVLEVTTFCMFLRFYLFVRVVRDHSTVYRTRKLIVEQHFKSTPAPNFNWWLSTQIIFSHAPDVAILAFCVWSIVVFSLTTHMSEREENPETFTLVNSTWYVYTAFLTLDFEEYIVETAAARVITCVIIIAGIVLNTLVVVAILDNITLDSKGKVALAYVYRTKAHDALRTAAGTYIVTWVRWKQARYRLLTSIEWTQYLLKVTRAMETMRRARYKKKLTDHSLGDPVLDKLQSLDAGVMKIWNKFHVDGLGPISQADVILIDRRHNDAARTRSSWPIHFDDKPPQISTSAPTGLRPTVAASVEQLVEQVVSVQHHQELVQEQNKVMIAALQQLISSS</sequence>
<dbReference type="SUPFAM" id="SSF81324">
    <property type="entry name" value="Voltage-gated potassium channels"/>
    <property type="match status" value="1"/>
</dbReference>
<dbReference type="InterPro" id="IPR015449">
    <property type="entry name" value="K_chnl_Ca-activ_SK"/>
</dbReference>
<dbReference type="Gene3D" id="1.10.287.70">
    <property type="match status" value="1"/>
</dbReference>
<dbReference type="Pfam" id="PF07885">
    <property type="entry name" value="Ion_trans_2"/>
    <property type="match status" value="1"/>
</dbReference>
<dbReference type="AlphaFoldDB" id="A0A1V9Z4S7"/>
<proteinExistence type="predicted"/>
<keyword evidence="2" id="KW-0472">Membrane</keyword>
<dbReference type="GO" id="GO:0016286">
    <property type="term" value="F:small conductance calcium-activated potassium channel activity"/>
    <property type="evidence" value="ECO:0007669"/>
    <property type="project" value="InterPro"/>
</dbReference>
<reference evidence="4 5" key="1">
    <citation type="journal article" date="2014" name="Genome Biol. Evol.">
        <title>The secreted proteins of Achlya hypogyna and Thraustotheca clavata identify the ancestral oomycete secretome and reveal gene acquisitions by horizontal gene transfer.</title>
        <authorList>
            <person name="Misner I."/>
            <person name="Blouin N."/>
            <person name="Leonard G."/>
            <person name="Richards T.A."/>
            <person name="Lane C.E."/>
        </authorList>
    </citation>
    <scope>NUCLEOTIDE SEQUENCE [LARGE SCALE GENOMIC DNA]</scope>
    <source>
        <strain evidence="4 5">ATCC 48635</strain>
    </source>
</reference>
<keyword evidence="2" id="KW-1133">Transmembrane helix</keyword>
<keyword evidence="5" id="KW-1185">Reference proteome</keyword>
<evidence type="ECO:0000259" key="3">
    <source>
        <dbReference type="Pfam" id="PF07885"/>
    </source>
</evidence>
<feature type="transmembrane region" description="Helical" evidence="2">
    <location>
        <begin position="250"/>
        <end position="269"/>
    </location>
</feature>
<feature type="transmembrane region" description="Helical" evidence="2">
    <location>
        <begin position="305"/>
        <end position="330"/>
    </location>
</feature>
<comment type="caution">
    <text evidence="4">The sequence shown here is derived from an EMBL/GenBank/DDBJ whole genome shotgun (WGS) entry which is preliminary data.</text>
</comment>
<feature type="transmembrane region" description="Helical" evidence="2">
    <location>
        <begin position="79"/>
        <end position="102"/>
    </location>
</feature>
<feature type="compositionally biased region" description="Basic and acidic residues" evidence="1">
    <location>
        <begin position="16"/>
        <end position="25"/>
    </location>
</feature>
<evidence type="ECO:0000256" key="1">
    <source>
        <dbReference type="SAM" id="MobiDB-lite"/>
    </source>
</evidence>
<gene>
    <name evidence="4" type="ORF">ACHHYP_03006</name>
</gene>
<feature type="region of interest" description="Disordered" evidence="1">
    <location>
        <begin position="1"/>
        <end position="25"/>
    </location>
</feature>
<dbReference type="Proteomes" id="UP000243579">
    <property type="component" value="Unassembled WGS sequence"/>
</dbReference>
<evidence type="ECO:0000256" key="2">
    <source>
        <dbReference type="SAM" id="Phobius"/>
    </source>
</evidence>
<feature type="domain" description="Potassium channel" evidence="3">
    <location>
        <begin position="258"/>
        <end position="331"/>
    </location>
</feature>
<dbReference type="InterPro" id="IPR013099">
    <property type="entry name" value="K_chnl_dom"/>
</dbReference>
<keyword evidence="2" id="KW-0812">Transmembrane</keyword>
<evidence type="ECO:0000313" key="5">
    <source>
        <dbReference type="Proteomes" id="UP000243579"/>
    </source>
</evidence>